<accession>A0A839HE86</accession>
<dbReference type="PROSITE" id="PS00521">
    <property type="entry name" value="P5CR"/>
    <property type="match status" value="1"/>
</dbReference>
<keyword evidence="10" id="KW-1185">Reference proteome</keyword>
<dbReference type="Pfam" id="PF14748">
    <property type="entry name" value="P5CR_dimer"/>
    <property type="match status" value="1"/>
</dbReference>
<dbReference type="UniPathway" id="UPA00098">
    <property type="reaction ID" value="UER00361"/>
</dbReference>
<reference evidence="9 10" key="1">
    <citation type="journal article" date="2020" name="Arch. Microbiol.">
        <title>The genome sequence of the giant phototrophic gammaproteobacterium Thiospirillum jenense gives insight into its physiological properties and phylogenetic relationships.</title>
        <authorList>
            <person name="Imhoff J.F."/>
            <person name="Meyer T.E."/>
            <person name="Kyndt J.A."/>
        </authorList>
    </citation>
    <scope>NUCLEOTIDE SEQUENCE [LARGE SCALE GENOMIC DNA]</scope>
    <source>
        <strain evidence="9 10">DSM 216</strain>
    </source>
</reference>
<dbReference type="InterPro" id="IPR028939">
    <property type="entry name" value="P5C_Rdtase_cat_N"/>
</dbReference>
<comment type="catalytic activity">
    <reaction evidence="4 6">
        <text>L-proline + NADP(+) = (S)-1-pyrroline-5-carboxylate + NADPH + 2 H(+)</text>
        <dbReference type="Rhea" id="RHEA:14109"/>
        <dbReference type="ChEBI" id="CHEBI:15378"/>
        <dbReference type="ChEBI" id="CHEBI:17388"/>
        <dbReference type="ChEBI" id="CHEBI:57783"/>
        <dbReference type="ChEBI" id="CHEBI:58349"/>
        <dbReference type="ChEBI" id="CHEBI:60039"/>
        <dbReference type="EC" id="1.5.1.2"/>
    </reaction>
</comment>
<dbReference type="HAMAP" id="MF_01925">
    <property type="entry name" value="P5C_reductase"/>
    <property type="match status" value="1"/>
</dbReference>
<feature type="domain" description="Pyrroline-5-carboxylate reductase dimerisation" evidence="8">
    <location>
        <begin position="168"/>
        <end position="272"/>
    </location>
</feature>
<dbReference type="Pfam" id="PF03807">
    <property type="entry name" value="F420_oxidored"/>
    <property type="match status" value="1"/>
</dbReference>
<feature type="domain" description="Pyrroline-5-carboxylate reductase catalytic N-terminal" evidence="7">
    <location>
        <begin position="7"/>
        <end position="104"/>
    </location>
</feature>
<dbReference type="PIRSF" id="PIRSF000193">
    <property type="entry name" value="Pyrrol-5-carb_rd"/>
    <property type="match status" value="1"/>
</dbReference>
<dbReference type="EC" id="1.5.1.2" evidence="4 5"/>
<dbReference type="InterPro" id="IPR008927">
    <property type="entry name" value="6-PGluconate_DH-like_C_sf"/>
</dbReference>
<evidence type="ECO:0000256" key="1">
    <source>
        <dbReference type="ARBA" id="ARBA00005525"/>
    </source>
</evidence>
<dbReference type="GO" id="GO:0005737">
    <property type="term" value="C:cytoplasm"/>
    <property type="evidence" value="ECO:0007669"/>
    <property type="project" value="UniProtKB-SubCell"/>
</dbReference>
<dbReference type="NCBIfam" id="TIGR00112">
    <property type="entry name" value="proC"/>
    <property type="match status" value="1"/>
</dbReference>
<dbReference type="AlphaFoldDB" id="A0A839HE86"/>
<dbReference type="GO" id="GO:0055129">
    <property type="term" value="P:L-proline biosynthetic process"/>
    <property type="evidence" value="ECO:0007669"/>
    <property type="project" value="UniProtKB-UniRule"/>
</dbReference>
<keyword evidence="4 6" id="KW-0641">Proline biosynthesis</keyword>
<evidence type="ECO:0000256" key="3">
    <source>
        <dbReference type="ARBA" id="ARBA00023002"/>
    </source>
</evidence>
<evidence type="ECO:0000259" key="8">
    <source>
        <dbReference type="Pfam" id="PF14748"/>
    </source>
</evidence>
<dbReference type="Proteomes" id="UP000548632">
    <property type="component" value="Unassembled WGS sequence"/>
</dbReference>
<gene>
    <name evidence="4" type="primary">proC</name>
    <name evidence="9" type="ORF">HUK38_03675</name>
</gene>
<dbReference type="InterPro" id="IPR000304">
    <property type="entry name" value="Pyrroline-COOH_reductase"/>
</dbReference>
<comment type="pathway">
    <text evidence="4 6">Amino-acid biosynthesis; L-proline biosynthesis; L-proline from L-glutamate 5-semialdehyde: step 1/1.</text>
</comment>
<comment type="function">
    <text evidence="4">Catalyzes the reduction of 1-pyrroline-5-carboxylate (PCA) to L-proline.</text>
</comment>
<dbReference type="FunFam" id="1.10.3730.10:FF:000001">
    <property type="entry name" value="Pyrroline-5-carboxylate reductase"/>
    <property type="match status" value="1"/>
</dbReference>
<evidence type="ECO:0000256" key="4">
    <source>
        <dbReference type="HAMAP-Rule" id="MF_01925"/>
    </source>
</evidence>
<keyword evidence="4" id="KW-0963">Cytoplasm</keyword>
<evidence type="ECO:0000256" key="2">
    <source>
        <dbReference type="ARBA" id="ARBA00022857"/>
    </source>
</evidence>
<name>A0A839HE86_9GAMM</name>
<evidence type="ECO:0000256" key="6">
    <source>
        <dbReference type="RuleBase" id="RU003903"/>
    </source>
</evidence>
<dbReference type="InterPro" id="IPR036291">
    <property type="entry name" value="NAD(P)-bd_dom_sf"/>
</dbReference>
<evidence type="ECO:0000256" key="5">
    <source>
        <dbReference type="NCBIfam" id="TIGR00112"/>
    </source>
</evidence>
<dbReference type="GO" id="GO:0004735">
    <property type="term" value="F:pyrroline-5-carboxylate reductase activity"/>
    <property type="evidence" value="ECO:0007669"/>
    <property type="project" value="UniProtKB-UniRule"/>
</dbReference>
<organism evidence="9 10">
    <name type="scientific">Thiospirillum jenense</name>
    <dbReference type="NCBI Taxonomy" id="1653858"/>
    <lineage>
        <taxon>Bacteria</taxon>
        <taxon>Pseudomonadati</taxon>
        <taxon>Pseudomonadota</taxon>
        <taxon>Gammaproteobacteria</taxon>
        <taxon>Chromatiales</taxon>
        <taxon>Chromatiaceae</taxon>
        <taxon>Thiospirillum</taxon>
    </lineage>
</organism>
<dbReference type="RefSeq" id="WP_182582582.1">
    <property type="nucleotide sequence ID" value="NZ_JABVCQ010000006.1"/>
</dbReference>
<dbReference type="EMBL" id="JABVCQ010000006">
    <property type="protein sequence ID" value="MBB1125329.1"/>
    <property type="molecule type" value="Genomic_DNA"/>
</dbReference>
<dbReference type="PANTHER" id="PTHR11645">
    <property type="entry name" value="PYRROLINE-5-CARBOXYLATE REDUCTASE"/>
    <property type="match status" value="1"/>
</dbReference>
<dbReference type="PANTHER" id="PTHR11645:SF0">
    <property type="entry name" value="PYRROLINE-5-CARBOXYLATE REDUCTASE 3"/>
    <property type="match status" value="1"/>
</dbReference>
<dbReference type="Gene3D" id="3.40.50.720">
    <property type="entry name" value="NAD(P)-binding Rossmann-like Domain"/>
    <property type="match status" value="1"/>
</dbReference>
<evidence type="ECO:0000259" key="7">
    <source>
        <dbReference type="Pfam" id="PF03807"/>
    </source>
</evidence>
<comment type="subcellular location">
    <subcellularLocation>
        <location evidence="4">Cytoplasm</location>
    </subcellularLocation>
</comment>
<dbReference type="Gene3D" id="1.10.3730.10">
    <property type="entry name" value="ProC C-terminal domain-like"/>
    <property type="match status" value="1"/>
</dbReference>
<proteinExistence type="inferred from homology"/>
<dbReference type="SUPFAM" id="SSF51735">
    <property type="entry name" value="NAD(P)-binding Rossmann-fold domains"/>
    <property type="match status" value="1"/>
</dbReference>
<dbReference type="InterPro" id="IPR029036">
    <property type="entry name" value="P5CR_dimer"/>
</dbReference>
<protein>
    <recommendedName>
        <fullName evidence="4 5">Pyrroline-5-carboxylate reductase</fullName>
        <shortName evidence="4">P5C reductase</shortName>
        <shortName evidence="4">P5CR</shortName>
        <ecNumber evidence="4 5">1.5.1.2</ecNumber>
    </recommendedName>
    <alternativeName>
        <fullName evidence="4">PCA reductase</fullName>
    </alternativeName>
</protein>
<evidence type="ECO:0000313" key="10">
    <source>
        <dbReference type="Proteomes" id="UP000548632"/>
    </source>
</evidence>
<sequence length="280" mass="29530">MTTSRIRIAFIGGGNIARSLIAGLIADGHEPNALYVVEPDDTKRGQLVTQFGIIALETSADAVTSVEVVALCVKPLIAPVICREFAPALLATNAQPLFISVMAGVTEASIDRWIGRPVALVRAMPNTPSMIQSGAIGLHANSLVNHYQRNLAEEILRAGGLTRWVENEVDIDTVTALSGSGPAYFLLLMEALEQVGIAHGLAPETARLLTIQTALGAARMAFESDESPQQLRARVTSPGGTTERAIGVFEAGGLMLLVSEAVTAARVRAAELSQILAEVD</sequence>
<keyword evidence="2 4" id="KW-0521">NADP</keyword>
<dbReference type="SUPFAM" id="SSF48179">
    <property type="entry name" value="6-phosphogluconate dehydrogenase C-terminal domain-like"/>
    <property type="match status" value="1"/>
</dbReference>
<evidence type="ECO:0000313" key="9">
    <source>
        <dbReference type="EMBL" id="MBB1125329.1"/>
    </source>
</evidence>
<comment type="catalytic activity">
    <reaction evidence="4">
        <text>L-proline + NAD(+) = (S)-1-pyrroline-5-carboxylate + NADH + 2 H(+)</text>
        <dbReference type="Rhea" id="RHEA:14105"/>
        <dbReference type="ChEBI" id="CHEBI:15378"/>
        <dbReference type="ChEBI" id="CHEBI:17388"/>
        <dbReference type="ChEBI" id="CHEBI:57540"/>
        <dbReference type="ChEBI" id="CHEBI:57945"/>
        <dbReference type="ChEBI" id="CHEBI:60039"/>
        <dbReference type="EC" id="1.5.1.2"/>
    </reaction>
</comment>
<dbReference type="InterPro" id="IPR053790">
    <property type="entry name" value="P5CR-like_CS"/>
</dbReference>
<keyword evidence="4 6" id="KW-0028">Amino-acid biosynthesis</keyword>
<comment type="similarity">
    <text evidence="1 4 6">Belongs to the pyrroline-5-carboxylate reductase family.</text>
</comment>
<keyword evidence="3 4" id="KW-0560">Oxidoreductase</keyword>
<comment type="caution">
    <text evidence="9">The sequence shown here is derived from an EMBL/GenBank/DDBJ whole genome shotgun (WGS) entry which is preliminary data.</text>
</comment>